<protein>
    <recommendedName>
        <fullName evidence="6">Probable U2 small nuclear ribonucleoprotein A'</fullName>
    </recommendedName>
</protein>
<evidence type="ECO:0000256" key="3">
    <source>
        <dbReference type="ARBA" id="ARBA00022737"/>
    </source>
</evidence>
<comment type="subcellular location">
    <subcellularLocation>
        <location evidence="1">Nucleus</location>
    </subcellularLocation>
</comment>
<dbReference type="PROSITE" id="PS51450">
    <property type="entry name" value="LRR"/>
    <property type="match status" value="1"/>
</dbReference>
<dbReference type="GO" id="GO:0005686">
    <property type="term" value="C:U2 snRNP"/>
    <property type="evidence" value="ECO:0007669"/>
    <property type="project" value="TreeGrafter"/>
</dbReference>
<evidence type="ECO:0000256" key="1">
    <source>
        <dbReference type="ARBA" id="ARBA00004123"/>
    </source>
</evidence>
<dbReference type="InterPro" id="IPR001611">
    <property type="entry name" value="Leu-rich_rpt"/>
</dbReference>
<sequence length="240" mass="27125">MVKLTSQLIENARQYINVCRDRELVLRAYKIPIIENLGVTHDQFDTIDFTDNDLRRIENFPALRRVKTLFFSNNRISYLDSSVAESLPNLKTLILTNNVFEELGDLEPLALFPKLEYLSLLGNPVTHKPSYRLFVIFMVPQVRVLDYKRVRASERIAADAAFKGKTAAELKEQIMKSVPPVDAPKVLNGQELRSADEIRSIKEAINRAGTIEEVNRLKAALEAGVLPEVAMEVDEDASLA</sequence>
<evidence type="ECO:0000256" key="5">
    <source>
        <dbReference type="ARBA" id="ARBA00024196"/>
    </source>
</evidence>
<dbReference type="WBParaSite" id="TMUE_1000003912.1">
    <property type="protein sequence ID" value="TMUE_1000003912.1"/>
    <property type="gene ID" value="WBGene00292119"/>
</dbReference>
<evidence type="ECO:0000256" key="2">
    <source>
        <dbReference type="ARBA" id="ARBA00022614"/>
    </source>
</evidence>
<dbReference type="Gene3D" id="3.80.10.10">
    <property type="entry name" value="Ribonuclease Inhibitor"/>
    <property type="match status" value="1"/>
</dbReference>
<keyword evidence="7" id="KW-1185">Reference proteome</keyword>
<dbReference type="SUPFAM" id="SSF52058">
    <property type="entry name" value="L domain-like"/>
    <property type="match status" value="1"/>
</dbReference>
<evidence type="ECO:0000256" key="6">
    <source>
        <dbReference type="ARBA" id="ARBA00069881"/>
    </source>
</evidence>
<keyword evidence="3" id="KW-0677">Repeat</keyword>
<dbReference type="GO" id="GO:0030620">
    <property type="term" value="F:U2 snRNA binding"/>
    <property type="evidence" value="ECO:0007669"/>
    <property type="project" value="InterPro"/>
</dbReference>
<dbReference type="STRING" id="70415.A0A5S6QAB2"/>
<evidence type="ECO:0000313" key="8">
    <source>
        <dbReference type="WBParaSite" id="TMUE_1000003912.1"/>
    </source>
</evidence>
<keyword evidence="2" id="KW-0433">Leucine-rich repeat</keyword>
<comment type="similarity">
    <text evidence="5">Belongs to the U2 small nuclear ribonucleoprotein A family.</text>
</comment>
<organism evidence="7 8">
    <name type="scientific">Trichuris muris</name>
    <name type="common">Mouse whipworm</name>
    <dbReference type="NCBI Taxonomy" id="70415"/>
    <lineage>
        <taxon>Eukaryota</taxon>
        <taxon>Metazoa</taxon>
        <taxon>Ecdysozoa</taxon>
        <taxon>Nematoda</taxon>
        <taxon>Enoplea</taxon>
        <taxon>Dorylaimia</taxon>
        <taxon>Trichinellida</taxon>
        <taxon>Trichuridae</taxon>
        <taxon>Trichuris</taxon>
    </lineage>
</organism>
<reference evidence="8" key="1">
    <citation type="submission" date="2019-12" db="UniProtKB">
        <authorList>
            <consortium name="WormBaseParasite"/>
        </authorList>
    </citation>
    <scope>IDENTIFICATION</scope>
</reference>
<evidence type="ECO:0000256" key="4">
    <source>
        <dbReference type="ARBA" id="ARBA00023242"/>
    </source>
</evidence>
<dbReference type="PANTHER" id="PTHR10552">
    <property type="entry name" value="U2 SMALL NUCLEAR RIBONUCLEOPROTEIN A"/>
    <property type="match status" value="1"/>
</dbReference>
<accession>A0A5S6QAB2</accession>
<name>A0A5S6QAB2_TRIMR</name>
<dbReference type="InterPro" id="IPR032675">
    <property type="entry name" value="LRR_dom_sf"/>
</dbReference>
<proteinExistence type="inferred from homology"/>
<dbReference type="PANTHER" id="PTHR10552:SF6">
    <property type="entry name" value="U2 SMALL NUCLEAR RIBONUCLEOPROTEIN A"/>
    <property type="match status" value="1"/>
</dbReference>
<keyword evidence="4" id="KW-0539">Nucleus</keyword>
<dbReference type="GO" id="GO:0000398">
    <property type="term" value="P:mRNA splicing, via spliceosome"/>
    <property type="evidence" value="ECO:0007669"/>
    <property type="project" value="InterPro"/>
</dbReference>
<dbReference type="FunFam" id="3.80.10.10:FF:000026">
    <property type="entry name" value="U2 small nuclear ribonucleoprotein A"/>
    <property type="match status" value="1"/>
</dbReference>
<evidence type="ECO:0000313" key="7">
    <source>
        <dbReference type="Proteomes" id="UP000046395"/>
    </source>
</evidence>
<dbReference type="InterPro" id="IPR044640">
    <property type="entry name" value="RU2A"/>
</dbReference>
<dbReference type="AlphaFoldDB" id="A0A5S6QAB2"/>
<dbReference type="Proteomes" id="UP000046395">
    <property type="component" value="Unassembled WGS sequence"/>
</dbReference>
<dbReference type="Pfam" id="PF14580">
    <property type="entry name" value="LRR_9"/>
    <property type="match status" value="1"/>
</dbReference>